<dbReference type="PANTHER" id="PTHR11937">
    <property type="entry name" value="ACTIN"/>
    <property type="match status" value="1"/>
</dbReference>
<dbReference type="OrthoDB" id="337660at2759"/>
<gene>
    <name evidence="3" type="primary">ALP5b</name>
    <name evidence="3" type="ORF">POWCR01_030012800</name>
</gene>
<organism evidence="3 4">
    <name type="scientific">Plasmodium ovale</name>
    <name type="common">malaria parasite P. ovale</name>
    <dbReference type="NCBI Taxonomy" id="36330"/>
    <lineage>
        <taxon>Eukaryota</taxon>
        <taxon>Sar</taxon>
        <taxon>Alveolata</taxon>
        <taxon>Apicomplexa</taxon>
        <taxon>Aconoidasida</taxon>
        <taxon>Haemosporida</taxon>
        <taxon>Plasmodiidae</taxon>
        <taxon>Plasmodium</taxon>
        <taxon>Plasmodium (Plasmodium)</taxon>
    </lineage>
</organism>
<sequence length="417" mass="48370">MEHEGSEENIPVIILDPGSWMVKMGFAKDDLPTLQAPCLYIIKDFSTNKKIVKFGREAIEDYVLIKHGDAKYEKQKIEDDTTDGTFVNIKMIFADPRHPSSKNDFLDLLEVYDYLIKKLNVQTCDYNLLVAIPERVEKLYMLNLLKWAFEKQSFFAISFIYNSLAASYYYGLKTALIIDMGENGSRITPIAEDHGIFLESIRNCEIGGYFITKYISSFVKINDSNVNSILIQKYKETNTYVSLDIDRNIKIMTECNGLIKPYKIPYTNLYIDPKAEILSHEILFQPEFLAHLPGNFYKQNLISLSQIIFESVCSCPMDLRKQMLNNIVLIGGVSNCINMRERLHKELMNLLRIKNYSENTKVFIKHLRMADIASYMGCKKYGKILYYNKKKWVTRQEYHASAKSQILQMLLTWANIL</sequence>
<comment type="similarity">
    <text evidence="2">Belongs to the actin family.</text>
</comment>
<dbReference type="VEuPathDB" id="PlasmoDB:POWCR01_030012800"/>
<dbReference type="VEuPathDB" id="PlasmoDB:PocGH01_03017300"/>
<dbReference type="InterPro" id="IPR004000">
    <property type="entry name" value="Actin"/>
</dbReference>
<dbReference type="Proteomes" id="UP000243200">
    <property type="component" value="Chromosome 3"/>
</dbReference>
<dbReference type="CDD" id="cd10169">
    <property type="entry name" value="ASKHA_NBD_actin-like"/>
    <property type="match status" value="1"/>
</dbReference>
<dbReference type="AlphaFoldDB" id="A0A1C3KN94"/>
<reference evidence="3 4" key="1">
    <citation type="submission" date="2016-06" db="EMBL/GenBank/DDBJ databases">
        <authorList>
            <consortium name="Pathogen Informatics"/>
        </authorList>
    </citation>
    <scope>NUCLEOTIDE SEQUENCE [LARGE SCALE GENOMIC DNA]</scope>
    <source>
        <strain evidence="3">PowCR01</strain>
    </source>
</reference>
<name>A0A1C3KN94_PLAOA</name>
<dbReference type="Gene3D" id="3.90.640.10">
    <property type="entry name" value="Actin, Chain A, domain 4"/>
    <property type="match status" value="1"/>
</dbReference>
<dbReference type="Pfam" id="PF00022">
    <property type="entry name" value="Actin"/>
    <property type="match status" value="2"/>
</dbReference>
<accession>A0A1C3KN94</accession>
<evidence type="ECO:0000313" key="3">
    <source>
        <dbReference type="EMBL" id="SBT75471.1"/>
    </source>
</evidence>
<dbReference type="InterPro" id="IPR043129">
    <property type="entry name" value="ATPase_NBD"/>
</dbReference>
<protein>
    <submittedName>
        <fullName evidence="3">Actin-like protein, putative</fullName>
    </submittedName>
</protein>
<evidence type="ECO:0000313" key="4">
    <source>
        <dbReference type="Proteomes" id="UP000243200"/>
    </source>
</evidence>
<comment type="catalytic activity">
    <reaction evidence="1">
        <text>ATP + H2O = ADP + phosphate + H(+)</text>
        <dbReference type="Rhea" id="RHEA:13065"/>
        <dbReference type="ChEBI" id="CHEBI:15377"/>
        <dbReference type="ChEBI" id="CHEBI:15378"/>
        <dbReference type="ChEBI" id="CHEBI:30616"/>
        <dbReference type="ChEBI" id="CHEBI:43474"/>
        <dbReference type="ChEBI" id="CHEBI:456216"/>
    </reaction>
</comment>
<dbReference type="SUPFAM" id="SSF53067">
    <property type="entry name" value="Actin-like ATPase domain"/>
    <property type="match status" value="2"/>
</dbReference>
<evidence type="ECO:0000256" key="1">
    <source>
        <dbReference type="ARBA" id="ARBA00049360"/>
    </source>
</evidence>
<dbReference type="Gene3D" id="3.30.420.40">
    <property type="match status" value="2"/>
</dbReference>
<proteinExistence type="inferred from homology"/>
<evidence type="ECO:0000256" key="2">
    <source>
        <dbReference type="RuleBase" id="RU000487"/>
    </source>
</evidence>
<dbReference type="SMART" id="SM00268">
    <property type="entry name" value="ACTIN"/>
    <property type="match status" value="1"/>
</dbReference>
<dbReference type="EMBL" id="LT594507">
    <property type="protein sequence ID" value="SBT75471.1"/>
    <property type="molecule type" value="Genomic_DNA"/>
</dbReference>